<keyword evidence="8" id="KW-0175">Coiled coil</keyword>
<evidence type="ECO:0000256" key="4">
    <source>
        <dbReference type="ARBA" id="ARBA00022963"/>
    </source>
</evidence>
<evidence type="ECO:0000256" key="2">
    <source>
        <dbReference type="ARBA" id="ARBA00022729"/>
    </source>
</evidence>
<evidence type="ECO:0000256" key="8">
    <source>
        <dbReference type="SAM" id="Coils"/>
    </source>
</evidence>
<feature type="coiled-coil region" evidence="8">
    <location>
        <begin position="282"/>
        <end position="335"/>
    </location>
</feature>
<keyword evidence="3 7" id="KW-0378">Hydrolase</keyword>
<dbReference type="EMBL" id="JABSTU010000011">
    <property type="protein sequence ID" value="KAH8010124.1"/>
    <property type="molecule type" value="Genomic_DNA"/>
</dbReference>
<evidence type="ECO:0000256" key="5">
    <source>
        <dbReference type="ARBA" id="ARBA00023098"/>
    </source>
</evidence>
<keyword evidence="4 7" id="KW-0442">Lipid degradation</keyword>
<dbReference type="GO" id="GO:0009395">
    <property type="term" value="P:phospholipid catabolic process"/>
    <property type="evidence" value="ECO:0007669"/>
    <property type="project" value="TreeGrafter"/>
</dbReference>
<dbReference type="EC" id="3.1.1.-" evidence="7"/>
<reference evidence="10" key="1">
    <citation type="journal article" date="2020" name="Cell">
        <title>Large-Scale Comparative Analyses of Tick Genomes Elucidate Their Genetic Diversity and Vector Capacities.</title>
        <authorList>
            <consortium name="Tick Genome and Microbiome Consortium (TIGMIC)"/>
            <person name="Jia N."/>
            <person name="Wang J."/>
            <person name="Shi W."/>
            <person name="Du L."/>
            <person name="Sun Y."/>
            <person name="Zhan W."/>
            <person name="Jiang J.F."/>
            <person name="Wang Q."/>
            <person name="Zhang B."/>
            <person name="Ji P."/>
            <person name="Bell-Sakyi L."/>
            <person name="Cui X.M."/>
            <person name="Yuan T.T."/>
            <person name="Jiang B.G."/>
            <person name="Yang W.F."/>
            <person name="Lam T.T."/>
            <person name="Chang Q.C."/>
            <person name="Ding S.J."/>
            <person name="Wang X.J."/>
            <person name="Zhu J.G."/>
            <person name="Ruan X.D."/>
            <person name="Zhao L."/>
            <person name="Wei J.T."/>
            <person name="Ye R.Z."/>
            <person name="Que T.C."/>
            <person name="Du C.H."/>
            <person name="Zhou Y.H."/>
            <person name="Cheng J.X."/>
            <person name="Dai P.F."/>
            <person name="Guo W.B."/>
            <person name="Han X.H."/>
            <person name="Huang E.J."/>
            <person name="Li L.F."/>
            <person name="Wei W."/>
            <person name="Gao Y.C."/>
            <person name="Liu J.Z."/>
            <person name="Shao H.Z."/>
            <person name="Wang X."/>
            <person name="Wang C.C."/>
            <person name="Yang T.C."/>
            <person name="Huo Q.B."/>
            <person name="Li W."/>
            <person name="Chen H.Y."/>
            <person name="Chen S.E."/>
            <person name="Zhou L.G."/>
            <person name="Ni X.B."/>
            <person name="Tian J.H."/>
            <person name="Sheng Y."/>
            <person name="Liu T."/>
            <person name="Pan Y.S."/>
            <person name="Xia L.Y."/>
            <person name="Li J."/>
            <person name="Zhao F."/>
            <person name="Cao W.C."/>
        </authorList>
    </citation>
    <scope>NUCLEOTIDE SEQUENCE</scope>
    <source>
        <strain evidence="10">Rmic-2018</strain>
    </source>
</reference>
<dbReference type="PANTHER" id="PTHR12370">
    <property type="entry name" value="PHOSPHOLIPASE B-RELATED"/>
    <property type="match status" value="1"/>
</dbReference>
<accession>A0A9J6D7Q1</accession>
<dbReference type="GO" id="GO:0004620">
    <property type="term" value="F:phospholipase activity"/>
    <property type="evidence" value="ECO:0007669"/>
    <property type="project" value="InterPro"/>
</dbReference>
<comment type="similarity">
    <text evidence="1 7">Belongs to the phospholipase B-like family.</text>
</comment>
<evidence type="ECO:0000256" key="3">
    <source>
        <dbReference type="ARBA" id="ARBA00022801"/>
    </source>
</evidence>
<comment type="caution">
    <text evidence="10">The sequence shown here is derived from an EMBL/GenBank/DDBJ whole genome shotgun (WGS) entry which is preliminary data.</text>
</comment>
<name>A0A9J6D7Q1_RHIMP</name>
<evidence type="ECO:0000256" key="6">
    <source>
        <dbReference type="ARBA" id="ARBA00023180"/>
    </source>
</evidence>
<comment type="function">
    <text evidence="7">Putative phospholipase.</text>
</comment>
<organism evidence="10 11">
    <name type="scientific">Rhipicephalus microplus</name>
    <name type="common">Cattle tick</name>
    <name type="synonym">Boophilus microplus</name>
    <dbReference type="NCBI Taxonomy" id="6941"/>
    <lineage>
        <taxon>Eukaryota</taxon>
        <taxon>Metazoa</taxon>
        <taxon>Ecdysozoa</taxon>
        <taxon>Arthropoda</taxon>
        <taxon>Chelicerata</taxon>
        <taxon>Arachnida</taxon>
        <taxon>Acari</taxon>
        <taxon>Parasitiformes</taxon>
        <taxon>Ixodida</taxon>
        <taxon>Ixodoidea</taxon>
        <taxon>Ixodidae</taxon>
        <taxon>Rhipicephalinae</taxon>
        <taxon>Rhipicephalus</taxon>
        <taxon>Boophilus</taxon>
    </lineage>
</organism>
<evidence type="ECO:0000256" key="9">
    <source>
        <dbReference type="SAM" id="MobiDB-lite"/>
    </source>
</evidence>
<evidence type="ECO:0000256" key="1">
    <source>
        <dbReference type="ARBA" id="ARBA00007835"/>
    </source>
</evidence>
<dbReference type="Proteomes" id="UP000821866">
    <property type="component" value="Chromosome 9"/>
</dbReference>
<keyword evidence="2" id="KW-0732">Signal</keyword>
<reference evidence="10" key="2">
    <citation type="submission" date="2021-09" db="EMBL/GenBank/DDBJ databases">
        <authorList>
            <person name="Jia N."/>
            <person name="Wang J."/>
            <person name="Shi W."/>
            <person name="Du L."/>
            <person name="Sun Y."/>
            <person name="Zhan W."/>
            <person name="Jiang J."/>
            <person name="Wang Q."/>
            <person name="Zhang B."/>
            <person name="Ji P."/>
            <person name="Sakyi L.B."/>
            <person name="Cui X."/>
            <person name="Yuan T."/>
            <person name="Jiang B."/>
            <person name="Yang W."/>
            <person name="Lam T.T.-Y."/>
            <person name="Chang Q."/>
            <person name="Ding S."/>
            <person name="Wang X."/>
            <person name="Zhu J."/>
            <person name="Ruan X."/>
            <person name="Zhao L."/>
            <person name="Wei J."/>
            <person name="Que T."/>
            <person name="Du C."/>
            <person name="Cheng J."/>
            <person name="Dai P."/>
            <person name="Han X."/>
            <person name="Huang E."/>
            <person name="Gao Y."/>
            <person name="Liu J."/>
            <person name="Shao H."/>
            <person name="Ye R."/>
            <person name="Li L."/>
            <person name="Wei W."/>
            <person name="Wang X."/>
            <person name="Wang C."/>
            <person name="Huo Q."/>
            <person name="Li W."/>
            <person name="Guo W."/>
            <person name="Chen H."/>
            <person name="Chen S."/>
            <person name="Zhou L."/>
            <person name="Zhou L."/>
            <person name="Ni X."/>
            <person name="Tian J."/>
            <person name="Zhou Y."/>
            <person name="Sheng Y."/>
            <person name="Liu T."/>
            <person name="Pan Y."/>
            <person name="Xia L."/>
            <person name="Li J."/>
            <person name="Zhao F."/>
            <person name="Cao W."/>
        </authorList>
    </citation>
    <scope>NUCLEOTIDE SEQUENCE</scope>
    <source>
        <strain evidence="10">Rmic-2018</strain>
        <tissue evidence="10">Larvae</tissue>
    </source>
</reference>
<proteinExistence type="inferred from homology"/>
<evidence type="ECO:0000256" key="7">
    <source>
        <dbReference type="RuleBase" id="RU364138"/>
    </source>
</evidence>
<dbReference type="InterPro" id="IPR007000">
    <property type="entry name" value="PLipase_B-like"/>
</dbReference>
<dbReference type="AlphaFoldDB" id="A0A9J6D7Q1"/>
<dbReference type="Pfam" id="PF04916">
    <property type="entry name" value="Phospholip_B"/>
    <property type="match status" value="1"/>
</dbReference>
<gene>
    <name evidence="10" type="ORF">HPB51_024968</name>
</gene>
<sequence>MAPAQRFQQGRNPKAPAAEMQDTNLGYVVPGHTITMSSYPGCLNSFDDFHLTSSGLAVMETSLKNTNHQLLQHIRPNSSPLTWVRNMVASRLATNGSQWTAIFSRFNSGTVDQEGGRMQKFLVLAGLRCWQPRPEALSGFSEGSRRRCATPPLPRFERTPRTAQRPPAAKSRISSGQRMFCQSVEAVTSAPEEPYKVVAFRTSLHVEERSTASPPQPAANSAWLAVGAGTNAERARRGKVGKLAVESTDSVVFRHVMYAMVSGRRQTPDRHLEFFERRLVLEEETRERNASHEKRCLSAEERHLGMREIELQLRLREFEAAQEEGRQERAALLQQN</sequence>
<keyword evidence="6" id="KW-0325">Glycoprotein</keyword>
<dbReference type="Gene3D" id="3.60.60.30">
    <property type="match status" value="1"/>
</dbReference>
<keyword evidence="11" id="KW-1185">Reference proteome</keyword>
<evidence type="ECO:0000313" key="11">
    <source>
        <dbReference type="Proteomes" id="UP000821866"/>
    </source>
</evidence>
<keyword evidence="5 7" id="KW-0443">Lipid metabolism</keyword>
<evidence type="ECO:0000313" key="10">
    <source>
        <dbReference type="EMBL" id="KAH8010124.1"/>
    </source>
</evidence>
<dbReference type="GO" id="GO:0005576">
    <property type="term" value="C:extracellular region"/>
    <property type="evidence" value="ECO:0007669"/>
    <property type="project" value="TreeGrafter"/>
</dbReference>
<feature type="compositionally biased region" description="Polar residues" evidence="9">
    <location>
        <begin position="1"/>
        <end position="11"/>
    </location>
</feature>
<protein>
    <recommendedName>
        <fullName evidence="7">Phospholipase B-like</fullName>
        <ecNumber evidence="7">3.1.1.-</ecNumber>
    </recommendedName>
</protein>
<feature type="region of interest" description="Disordered" evidence="9">
    <location>
        <begin position="1"/>
        <end position="21"/>
    </location>
</feature>
<dbReference type="PANTHER" id="PTHR12370:SF3">
    <property type="entry name" value="PHOSPHOLIPASE B-LIKE 2-RELATED"/>
    <property type="match status" value="1"/>
</dbReference>
<feature type="region of interest" description="Disordered" evidence="9">
    <location>
        <begin position="140"/>
        <end position="175"/>
    </location>
</feature>